<dbReference type="Pfam" id="PF07479">
    <property type="entry name" value="NAD_Gly3P_dh_C"/>
    <property type="match status" value="1"/>
</dbReference>
<evidence type="ECO:0000256" key="2">
    <source>
        <dbReference type="ARBA" id="ARBA00023002"/>
    </source>
</evidence>
<dbReference type="NCBIfam" id="NF000940">
    <property type="entry name" value="PRK00094.1-2"/>
    <property type="match status" value="1"/>
</dbReference>
<feature type="domain" description="Glycerol-3-phosphate dehydrogenase NAD-dependent N-terminal" evidence="4">
    <location>
        <begin position="4"/>
        <end position="158"/>
    </location>
</feature>
<dbReference type="Gene3D" id="1.10.1040.10">
    <property type="entry name" value="N-(1-d-carboxylethyl)-l-norvaline Dehydrogenase, domain 2"/>
    <property type="match status" value="1"/>
</dbReference>
<gene>
    <name evidence="6" type="ORF">METZ01_LOCUS81804</name>
</gene>
<organism evidence="6">
    <name type="scientific">marine metagenome</name>
    <dbReference type="NCBI Taxonomy" id="408172"/>
    <lineage>
        <taxon>unclassified sequences</taxon>
        <taxon>metagenomes</taxon>
        <taxon>ecological metagenomes</taxon>
    </lineage>
</organism>
<dbReference type="InterPro" id="IPR006109">
    <property type="entry name" value="G3P_DH_NAD-dep_C"/>
</dbReference>
<dbReference type="EMBL" id="UINC01006671">
    <property type="protein sequence ID" value="SVA28950.1"/>
    <property type="molecule type" value="Genomic_DNA"/>
</dbReference>
<dbReference type="AlphaFoldDB" id="A0A381ULF0"/>
<dbReference type="HAMAP" id="MF_00394">
    <property type="entry name" value="NAD_Glyc3P_dehydrog"/>
    <property type="match status" value="1"/>
</dbReference>
<dbReference type="InterPro" id="IPR036291">
    <property type="entry name" value="NAD(P)-bd_dom_sf"/>
</dbReference>
<dbReference type="Gene3D" id="3.40.50.720">
    <property type="entry name" value="NAD(P)-binding Rossmann-like Domain"/>
    <property type="match status" value="1"/>
</dbReference>
<dbReference type="GO" id="GO:0005829">
    <property type="term" value="C:cytosol"/>
    <property type="evidence" value="ECO:0007669"/>
    <property type="project" value="TreeGrafter"/>
</dbReference>
<name>A0A381ULF0_9ZZZZ</name>
<dbReference type="PANTHER" id="PTHR11728:SF1">
    <property type="entry name" value="GLYCEROL-3-PHOSPHATE DEHYDROGENASE [NAD(+)] 2, CHLOROPLASTIC"/>
    <property type="match status" value="1"/>
</dbReference>
<evidence type="ECO:0000259" key="5">
    <source>
        <dbReference type="Pfam" id="PF07479"/>
    </source>
</evidence>
<protein>
    <recommendedName>
        <fullName evidence="7">Glycerol-3-phosphate dehydrogenase NAD-dependent N-terminal domain-containing protein</fullName>
    </recommendedName>
</protein>
<feature type="domain" description="Glycerol-3-phosphate dehydrogenase NAD-dependent C-terminal" evidence="5">
    <location>
        <begin position="181"/>
        <end position="321"/>
    </location>
</feature>
<keyword evidence="3" id="KW-0520">NAD</keyword>
<dbReference type="FunFam" id="3.40.50.720:FF:000019">
    <property type="entry name" value="Glycerol-3-phosphate dehydrogenase [NAD(P)+]"/>
    <property type="match status" value="1"/>
</dbReference>
<dbReference type="GO" id="GO:0005975">
    <property type="term" value="P:carbohydrate metabolic process"/>
    <property type="evidence" value="ECO:0007669"/>
    <property type="project" value="InterPro"/>
</dbReference>
<keyword evidence="2" id="KW-0560">Oxidoreductase</keyword>
<dbReference type="InterPro" id="IPR013328">
    <property type="entry name" value="6PGD_dom2"/>
</dbReference>
<dbReference type="GO" id="GO:0046168">
    <property type="term" value="P:glycerol-3-phosphate catabolic process"/>
    <property type="evidence" value="ECO:0007669"/>
    <property type="project" value="InterPro"/>
</dbReference>
<sequence>VKHIGIVGTGAWATTLGILLARTGYETVLWSRSETRAAELERSRVNERSVPGVQFPASMSVSASLDESFSESELVIVAVPSVSVRENLKHISYALSAVTSIVCATKGIEIESGKRMSEVIIEELPGFCLDNIGVLSGPNLAPEIAAGKISSATVAFPSSSVSESVQSILSSDVFRVYRSEDVKGVELGGALKNIVAIGAGFIDGAGLGANIKAAYVTRGLHEITRLGVAMGAKADTFAGLSGMGDLIVTCYSTLSRNYRLGFGLASGRDLQSVLKELGQTVEGAPTSQAAVRLAHQLDIDMPITTATHAVLFEGASPRKVVNDLMVRTLQPENKHYGT</sequence>
<dbReference type="PIRSF" id="PIRSF000114">
    <property type="entry name" value="Glycerol-3-P_dh"/>
    <property type="match status" value="1"/>
</dbReference>
<dbReference type="Pfam" id="PF01210">
    <property type="entry name" value="NAD_Gly3P_dh_N"/>
    <property type="match status" value="1"/>
</dbReference>
<dbReference type="SUPFAM" id="SSF51735">
    <property type="entry name" value="NAD(P)-binding Rossmann-fold domains"/>
    <property type="match status" value="1"/>
</dbReference>
<dbReference type="FunFam" id="1.10.1040.10:FF:000001">
    <property type="entry name" value="Glycerol-3-phosphate dehydrogenase [NAD(P)+]"/>
    <property type="match status" value="1"/>
</dbReference>
<dbReference type="NCBIfam" id="NF000942">
    <property type="entry name" value="PRK00094.1-4"/>
    <property type="match status" value="1"/>
</dbReference>
<dbReference type="PROSITE" id="PS00957">
    <property type="entry name" value="NAD_G3PDH"/>
    <property type="match status" value="1"/>
</dbReference>
<comment type="similarity">
    <text evidence="1">Belongs to the NAD-dependent glycerol-3-phosphate dehydrogenase family.</text>
</comment>
<evidence type="ECO:0000313" key="6">
    <source>
        <dbReference type="EMBL" id="SVA28950.1"/>
    </source>
</evidence>
<feature type="non-terminal residue" evidence="6">
    <location>
        <position position="1"/>
    </location>
</feature>
<dbReference type="InterPro" id="IPR006168">
    <property type="entry name" value="G3P_DH_NAD-dep"/>
</dbReference>
<evidence type="ECO:0000259" key="4">
    <source>
        <dbReference type="Pfam" id="PF01210"/>
    </source>
</evidence>
<reference evidence="6" key="1">
    <citation type="submission" date="2018-05" db="EMBL/GenBank/DDBJ databases">
        <authorList>
            <person name="Lanie J.A."/>
            <person name="Ng W.-L."/>
            <person name="Kazmierczak K.M."/>
            <person name="Andrzejewski T.M."/>
            <person name="Davidsen T.M."/>
            <person name="Wayne K.J."/>
            <person name="Tettelin H."/>
            <person name="Glass J.I."/>
            <person name="Rusch D."/>
            <person name="Podicherti R."/>
            <person name="Tsui H.-C.T."/>
            <person name="Winkler M.E."/>
        </authorList>
    </citation>
    <scope>NUCLEOTIDE SEQUENCE</scope>
</reference>
<proteinExistence type="inferred from homology"/>
<dbReference type="GO" id="GO:0047952">
    <property type="term" value="F:glycerol-3-phosphate dehydrogenase [NAD(P)+] activity"/>
    <property type="evidence" value="ECO:0007669"/>
    <property type="project" value="TreeGrafter"/>
</dbReference>
<accession>A0A381ULF0</accession>
<evidence type="ECO:0000256" key="3">
    <source>
        <dbReference type="ARBA" id="ARBA00023027"/>
    </source>
</evidence>
<dbReference type="PRINTS" id="PR00077">
    <property type="entry name" value="GPDHDRGNASE"/>
</dbReference>
<evidence type="ECO:0008006" key="7">
    <source>
        <dbReference type="Google" id="ProtNLM"/>
    </source>
</evidence>
<dbReference type="GO" id="GO:0051287">
    <property type="term" value="F:NAD binding"/>
    <property type="evidence" value="ECO:0007669"/>
    <property type="project" value="InterPro"/>
</dbReference>
<dbReference type="InterPro" id="IPR008927">
    <property type="entry name" value="6-PGluconate_DH-like_C_sf"/>
</dbReference>
<dbReference type="PANTHER" id="PTHR11728">
    <property type="entry name" value="GLYCEROL-3-PHOSPHATE DEHYDROGENASE"/>
    <property type="match status" value="1"/>
</dbReference>
<dbReference type="InterPro" id="IPR011128">
    <property type="entry name" value="G3P_DH_NAD-dep_N"/>
</dbReference>
<evidence type="ECO:0000256" key="1">
    <source>
        <dbReference type="ARBA" id="ARBA00011009"/>
    </source>
</evidence>
<dbReference type="SUPFAM" id="SSF48179">
    <property type="entry name" value="6-phosphogluconate dehydrogenase C-terminal domain-like"/>
    <property type="match status" value="1"/>
</dbReference>